<dbReference type="InterPro" id="IPR036068">
    <property type="entry name" value="Nicotinate_pribotase-like_C"/>
</dbReference>
<dbReference type="EMBL" id="KK104963">
    <property type="protein sequence ID" value="KIY93199.1"/>
    <property type="molecule type" value="Genomic_DNA"/>
</dbReference>
<dbReference type="PANTHER" id="PTHR43816:SF1">
    <property type="entry name" value="NICOTINAMIDE PHOSPHORIBOSYLTRANSFERASE"/>
    <property type="match status" value="1"/>
</dbReference>
<dbReference type="KEGG" id="mng:MNEG_14764"/>
<evidence type="ECO:0000256" key="8">
    <source>
        <dbReference type="SAM" id="MobiDB-lite"/>
    </source>
</evidence>
<dbReference type="AlphaFoldDB" id="A0A0D2LN35"/>
<dbReference type="UniPathway" id="UPA00253"/>
<dbReference type="RefSeq" id="XP_013892219.1">
    <property type="nucleotide sequence ID" value="XM_014036765.1"/>
</dbReference>
<evidence type="ECO:0000313" key="11">
    <source>
        <dbReference type="Proteomes" id="UP000054498"/>
    </source>
</evidence>
<comment type="similarity">
    <text evidence="1">Belongs to the NAPRTase family.</text>
</comment>
<dbReference type="GO" id="GO:0047280">
    <property type="term" value="F:nicotinamide phosphoribosyltransferase activity"/>
    <property type="evidence" value="ECO:0007669"/>
    <property type="project" value="UniProtKB-EC"/>
</dbReference>
<keyword evidence="2" id="KW-0662">Pyridine nucleotide biosynthesis</keyword>
<name>A0A0D2LN35_9CHLO</name>
<evidence type="ECO:0000256" key="7">
    <source>
        <dbReference type="ARBA" id="ARBA00035036"/>
    </source>
</evidence>
<proteinExistence type="inferred from homology"/>
<dbReference type="EC" id="2.4.2.12" evidence="6"/>
<dbReference type="GeneID" id="25732358"/>
<dbReference type="Proteomes" id="UP000054498">
    <property type="component" value="Unassembled WGS sequence"/>
</dbReference>
<evidence type="ECO:0000256" key="6">
    <source>
        <dbReference type="ARBA" id="ARBA00035024"/>
    </source>
</evidence>
<gene>
    <name evidence="10" type="ORF">MNEG_14764</name>
</gene>
<organism evidence="10 11">
    <name type="scientific">Monoraphidium neglectum</name>
    <dbReference type="NCBI Taxonomy" id="145388"/>
    <lineage>
        <taxon>Eukaryota</taxon>
        <taxon>Viridiplantae</taxon>
        <taxon>Chlorophyta</taxon>
        <taxon>core chlorophytes</taxon>
        <taxon>Chlorophyceae</taxon>
        <taxon>CS clade</taxon>
        <taxon>Sphaeropleales</taxon>
        <taxon>Selenastraceae</taxon>
        <taxon>Monoraphidium</taxon>
    </lineage>
</organism>
<accession>A0A0D2LN35</accession>
<protein>
    <recommendedName>
        <fullName evidence="7">Nicotinamide phosphoribosyltransferase</fullName>
        <ecNumber evidence="6">2.4.2.12</ecNumber>
    </recommendedName>
</protein>
<keyword evidence="11" id="KW-1185">Reference proteome</keyword>
<dbReference type="OrthoDB" id="193380at2759"/>
<dbReference type="GO" id="GO:0016874">
    <property type="term" value="F:ligase activity"/>
    <property type="evidence" value="ECO:0007669"/>
    <property type="project" value="UniProtKB-KW"/>
</dbReference>
<evidence type="ECO:0000256" key="4">
    <source>
        <dbReference type="ARBA" id="ARBA00022679"/>
    </source>
</evidence>
<dbReference type="Pfam" id="PF04095">
    <property type="entry name" value="NAPRTase"/>
    <property type="match status" value="1"/>
</dbReference>
<dbReference type="GO" id="GO:0009435">
    <property type="term" value="P:NAD+ biosynthetic process"/>
    <property type="evidence" value="ECO:0007669"/>
    <property type="project" value="UniProtKB-UniPathway"/>
</dbReference>
<evidence type="ECO:0000256" key="5">
    <source>
        <dbReference type="ARBA" id="ARBA00035007"/>
    </source>
</evidence>
<dbReference type="InterPro" id="IPR041525">
    <property type="entry name" value="N/Namide_PRibTrfase"/>
</dbReference>
<evidence type="ECO:0000259" key="9">
    <source>
        <dbReference type="Pfam" id="PF04095"/>
    </source>
</evidence>
<dbReference type="SUPFAM" id="SSF51690">
    <property type="entry name" value="Nicotinate/Quinolinate PRTase C-terminal domain-like"/>
    <property type="match status" value="1"/>
</dbReference>
<feature type="domain" description="Nicotinate/nicotinamide phosphoribosyltransferase" evidence="9">
    <location>
        <begin position="96"/>
        <end position="318"/>
    </location>
</feature>
<keyword evidence="4 10" id="KW-0808">Transferase</keyword>
<reference evidence="10 11" key="1">
    <citation type="journal article" date="2013" name="BMC Genomics">
        <title>Reconstruction of the lipid metabolism for the microalga Monoraphidium neglectum from its genome sequence reveals characteristics suitable for biofuel production.</title>
        <authorList>
            <person name="Bogen C."/>
            <person name="Al-Dilaimi A."/>
            <person name="Albersmeier A."/>
            <person name="Wichmann J."/>
            <person name="Grundmann M."/>
            <person name="Rupp O."/>
            <person name="Lauersen K.J."/>
            <person name="Blifernez-Klassen O."/>
            <person name="Kalinowski J."/>
            <person name="Goesmann A."/>
            <person name="Mussgnug J.H."/>
            <person name="Kruse O."/>
        </authorList>
    </citation>
    <scope>NUCLEOTIDE SEQUENCE [LARGE SCALE GENOMIC DNA]</scope>
    <source>
        <strain evidence="10 11">SAG 48.87</strain>
    </source>
</reference>
<keyword evidence="3 10" id="KW-0328">Glycosyltransferase</keyword>
<sequence length="353" mass="37789">MAPAYTRYPFPRDLFAKFVTENDGYFPVKIQALPEGSAITSEDEYAPLCTFLETLLTMAWYPTTVATLSRRARDAIAAAFEASVEGGAASPLLGSRLHDFGFRGCTTPEQAVVGGCAHLLNFEGTDTMSAAYYAQFHLNGGRPVANSIPATEHSVMTSWPDEAAAILNMVEHFGTGLFACVMDSYDYAAALSEVLPSIAARKVEKGGYMVLRPDSGDPVEVVLMGLRAAEKVFGADVNSKGFKMIRGAGVIQGDGIDIVTLQAILDAVLEAGYSAECVNRDTMSFATKLAHMVYADGRQRDVMKAPKTDSTKYSLPGVLAVKRVGGVPTVFPADGGEVDPSEDMLKARPRRCA</sequence>
<evidence type="ECO:0000256" key="3">
    <source>
        <dbReference type="ARBA" id="ARBA00022676"/>
    </source>
</evidence>
<dbReference type="SMR" id="A0A0D2LN35"/>
<comment type="pathway">
    <text evidence="5">Cofactor biosynthesis; NAD(+) biosynthesis; nicotinamide D-ribonucleotide from 5-phospho-alpha-D-ribose 1-diphosphate and nicotinamide: step 1/1.</text>
</comment>
<dbReference type="InterPro" id="IPR013785">
    <property type="entry name" value="Aldolase_TIM"/>
</dbReference>
<feature type="region of interest" description="Disordered" evidence="8">
    <location>
        <begin position="333"/>
        <end position="353"/>
    </location>
</feature>
<evidence type="ECO:0000256" key="2">
    <source>
        <dbReference type="ARBA" id="ARBA00022642"/>
    </source>
</evidence>
<dbReference type="InterPro" id="IPR016471">
    <property type="entry name" value="Nicotinamide_PRibTrfase"/>
</dbReference>
<keyword evidence="10" id="KW-0436">Ligase</keyword>
<evidence type="ECO:0000256" key="1">
    <source>
        <dbReference type="ARBA" id="ARBA00010897"/>
    </source>
</evidence>
<dbReference type="STRING" id="145388.A0A0D2LN35"/>
<dbReference type="PANTHER" id="PTHR43816">
    <property type="entry name" value="NICOTINAMIDE PHOSPHORIBOSYLTRANSFERASE"/>
    <property type="match status" value="1"/>
</dbReference>
<evidence type="ECO:0000313" key="10">
    <source>
        <dbReference type="EMBL" id="KIY93199.1"/>
    </source>
</evidence>
<dbReference type="Gene3D" id="3.20.20.70">
    <property type="entry name" value="Aldolase class I"/>
    <property type="match status" value="1"/>
</dbReference>